<dbReference type="EMBL" id="BAAAFA010000008">
    <property type="protein sequence ID" value="GAA0819429.1"/>
    <property type="molecule type" value="Genomic_DNA"/>
</dbReference>
<dbReference type="RefSeq" id="WP_343817647.1">
    <property type="nucleotide sequence ID" value="NZ_BAAAFA010000008.1"/>
</dbReference>
<name>A0ABN1L8C6_9GAMM</name>
<reference evidence="1 2" key="1">
    <citation type="journal article" date="2019" name="Int. J. Syst. Evol. Microbiol.">
        <title>The Global Catalogue of Microorganisms (GCM) 10K type strain sequencing project: providing services to taxonomists for standard genome sequencing and annotation.</title>
        <authorList>
            <consortium name="The Broad Institute Genomics Platform"/>
            <consortium name="The Broad Institute Genome Sequencing Center for Infectious Disease"/>
            <person name="Wu L."/>
            <person name="Ma J."/>
        </authorList>
    </citation>
    <scope>NUCLEOTIDE SEQUENCE [LARGE SCALE GENOMIC DNA]</scope>
    <source>
        <strain evidence="1 2">JCM 15608</strain>
    </source>
</reference>
<evidence type="ECO:0000313" key="1">
    <source>
        <dbReference type="EMBL" id="GAA0819429.1"/>
    </source>
</evidence>
<keyword evidence="2" id="KW-1185">Reference proteome</keyword>
<accession>A0ABN1L8C6</accession>
<protein>
    <submittedName>
        <fullName evidence="1">DUF2513 domain-containing protein</fullName>
    </submittedName>
</protein>
<comment type="caution">
    <text evidence="1">The sequence shown here is derived from an EMBL/GenBank/DDBJ whole genome shotgun (WGS) entry which is preliminary data.</text>
</comment>
<gene>
    <name evidence="1" type="ORF">GCM10009111_23410</name>
</gene>
<proteinExistence type="predicted"/>
<sequence length="129" mass="14635">MRIDYEYVEQILEVFLESNSPTVDWNSFLPIIRGNDDKFIFHILILVDKNLIVAAHSDGLIGIKRNYTEYVTSVVPWRLTSDGHDFANALVKPGVLATVQEKFKEEGLSAVIGITKKIVEKQAMKLLDE</sequence>
<dbReference type="Proteomes" id="UP001500021">
    <property type="component" value="Unassembled WGS sequence"/>
</dbReference>
<organism evidence="1 2">
    <name type="scientific">Colwellia asteriadis</name>
    <dbReference type="NCBI Taxonomy" id="517723"/>
    <lineage>
        <taxon>Bacteria</taxon>
        <taxon>Pseudomonadati</taxon>
        <taxon>Pseudomonadota</taxon>
        <taxon>Gammaproteobacteria</taxon>
        <taxon>Alteromonadales</taxon>
        <taxon>Colwelliaceae</taxon>
        <taxon>Colwellia</taxon>
    </lineage>
</organism>
<evidence type="ECO:0000313" key="2">
    <source>
        <dbReference type="Proteomes" id="UP001500021"/>
    </source>
</evidence>